<evidence type="ECO:0000313" key="2">
    <source>
        <dbReference type="EMBL" id="KAF0744691.1"/>
    </source>
</evidence>
<dbReference type="VEuPathDB" id="FungiDB:AeMF1_008403"/>
<name>A0A6G0XVI1_9STRA</name>
<keyword evidence="3" id="KW-1185">Reference proteome</keyword>
<feature type="region of interest" description="Disordered" evidence="1">
    <location>
        <begin position="1"/>
        <end position="56"/>
    </location>
</feature>
<sequence length="104" mass="11726">MYEKPRKMEDSTPRGRDAMRQEVPCGAVTTREEEPLPPMADSRREIELPDDESTKSIEDILFDDEVEEDMMQFSPALVADTTATPTMETVAASMKSLSVELDQK</sequence>
<accession>A0A6G0XVI1</accession>
<proteinExistence type="predicted"/>
<evidence type="ECO:0000313" key="3">
    <source>
        <dbReference type="Proteomes" id="UP000481153"/>
    </source>
</evidence>
<feature type="compositionally biased region" description="Basic and acidic residues" evidence="1">
    <location>
        <begin position="41"/>
        <end position="56"/>
    </location>
</feature>
<comment type="caution">
    <text evidence="2">The sequence shown here is derived from an EMBL/GenBank/DDBJ whole genome shotgun (WGS) entry which is preliminary data.</text>
</comment>
<organism evidence="2 3">
    <name type="scientific">Aphanomyces euteiches</name>
    <dbReference type="NCBI Taxonomy" id="100861"/>
    <lineage>
        <taxon>Eukaryota</taxon>
        <taxon>Sar</taxon>
        <taxon>Stramenopiles</taxon>
        <taxon>Oomycota</taxon>
        <taxon>Saprolegniomycetes</taxon>
        <taxon>Saprolegniales</taxon>
        <taxon>Verrucalvaceae</taxon>
        <taxon>Aphanomyces</taxon>
    </lineage>
</organism>
<feature type="compositionally biased region" description="Basic and acidic residues" evidence="1">
    <location>
        <begin position="1"/>
        <end position="20"/>
    </location>
</feature>
<protein>
    <submittedName>
        <fullName evidence="2">Uncharacterized protein</fullName>
    </submittedName>
</protein>
<dbReference type="AlphaFoldDB" id="A0A6G0XVI1"/>
<dbReference type="Proteomes" id="UP000481153">
    <property type="component" value="Unassembled WGS sequence"/>
</dbReference>
<dbReference type="EMBL" id="VJMJ01000009">
    <property type="protein sequence ID" value="KAF0744691.1"/>
    <property type="molecule type" value="Genomic_DNA"/>
</dbReference>
<reference evidence="2 3" key="1">
    <citation type="submission" date="2019-07" db="EMBL/GenBank/DDBJ databases">
        <title>Genomics analysis of Aphanomyces spp. identifies a new class of oomycete effector associated with host adaptation.</title>
        <authorList>
            <person name="Gaulin E."/>
        </authorList>
    </citation>
    <scope>NUCLEOTIDE SEQUENCE [LARGE SCALE GENOMIC DNA]</scope>
    <source>
        <strain evidence="2 3">ATCC 201684</strain>
    </source>
</reference>
<gene>
    <name evidence="2" type="ORF">Ae201684_001148</name>
</gene>
<evidence type="ECO:0000256" key="1">
    <source>
        <dbReference type="SAM" id="MobiDB-lite"/>
    </source>
</evidence>